<evidence type="ECO:0000313" key="10">
    <source>
        <dbReference type="EMBL" id="PVU68499.1"/>
    </source>
</evidence>
<evidence type="ECO:0000256" key="2">
    <source>
        <dbReference type="ARBA" id="ARBA00012185"/>
    </source>
</evidence>
<dbReference type="GO" id="GO:0003677">
    <property type="term" value="F:DNA binding"/>
    <property type="evidence" value="ECO:0007669"/>
    <property type="project" value="UniProtKB-KW"/>
</dbReference>
<reference evidence="10" key="1">
    <citation type="journal article" date="2015" name="Appl. Environ. Microbiol.">
        <title>Nanoarchaeota, Their Sulfolobales Host, and Nanoarchaeota Virus Distribution across Yellowstone National Park Hot Springs.</title>
        <authorList>
            <person name="Munson-McGee J.H."/>
            <person name="Field E.K."/>
            <person name="Bateson M."/>
            <person name="Rooney C."/>
            <person name="Stepanauskas R."/>
            <person name="Young M.J."/>
        </authorList>
    </citation>
    <scope>NUCLEOTIDE SEQUENCE [LARGE SCALE GENOMIC DNA]</scope>
    <source>
        <strain evidence="10">SCGC AB-777_F03</strain>
    </source>
</reference>
<dbReference type="AlphaFoldDB" id="A0A2T9WKZ7"/>
<organism evidence="10">
    <name type="scientific">Nanobsidianus stetteri</name>
    <dbReference type="NCBI Taxonomy" id="1294122"/>
    <lineage>
        <taxon>Archaea</taxon>
        <taxon>Nanobdellota</taxon>
        <taxon>Candidatus Nanoarchaeia</taxon>
        <taxon>Nanoarchaeales</taxon>
        <taxon>Nanopusillaceae</taxon>
        <taxon>Candidatus Nanobsidianus</taxon>
    </lineage>
</organism>
<dbReference type="InterPro" id="IPR017985">
    <property type="entry name" value="MeTrfase_CN4_CS"/>
</dbReference>
<dbReference type="GO" id="GO:0015667">
    <property type="term" value="F:site-specific DNA-methyltransferase (cytosine-N4-specific) activity"/>
    <property type="evidence" value="ECO:0007669"/>
    <property type="project" value="UniProtKB-EC"/>
</dbReference>
<evidence type="ECO:0000256" key="6">
    <source>
        <dbReference type="ARBA" id="ARBA00022747"/>
    </source>
</evidence>
<evidence type="ECO:0000256" key="1">
    <source>
        <dbReference type="ARBA" id="ARBA00010203"/>
    </source>
</evidence>
<evidence type="ECO:0000256" key="5">
    <source>
        <dbReference type="ARBA" id="ARBA00022691"/>
    </source>
</evidence>
<dbReference type="GO" id="GO:0008170">
    <property type="term" value="F:N-methyltransferase activity"/>
    <property type="evidence" value="ECO:0007669"/>
    <property type="project" value="InterPro"/>
</dbReference>
<dbReference type="SUPFAM" id="SSF53335">
    <property type="entry name" value="S-adenosyl-L-methionine-dependent methyltransferases"/>
    <property type="match status" value="2"/>
</dbReference>
<evidence type="ECO:0000256" key="7">
    <source>
        <dbReference type="ARBA" id="ARBA00023125"/>
    </source>
</evidence>
<keyword evidence="4" id="KW-0808">Transferase</keyword>
<dbReference type="InterPro" id="IPR002941">
    <property type="entry name" value="DNA_methylase_N4/N6"/>
</dbReference>
<comment type="caution">
    <text evidence="10">The sequence shown here is derived from an EMBL/GenBank/DDBJ whole genome shotgun (WGS) entry which is preliminary data.</text>
</comment>
<keyword evidence="7" id="KW-0238">DNA-binding</keyword>
<dbReference type="GO" id="GO:0032259">
    <property type="term" value="P:methylation"/>
    <property type="evidence" value="ECO:0007669"/>
    <property type="project" value="UniProtKB-KW"/>
</dbReference>
<keyword evidence="5" id="KW-0949">S-adenosyl-L-methionine</keyword>
<accession>A0A2T9WKZ7</accession>
<evidence type="ECO:0000256" key="3">
    <source>
        <dbReference type="ARBA" id="ARBA00022603"/>
    </source>
</evidence>
<dbReference type="PROSITE" id="PS00093">
    <property type="entry name" value="N4_MTASE"/>
    <property type="match status" value="1"/>
</dbReference>
<proteinExistence type="inferred from homology"/>
<evidence type="ECO:0000256" key="4">
    <source>
        <dbReference type="ARBA" id="ARBA00022679"/>
    </source>
</evidence>
<comment type="catalytic activity">
    <reaction evidence="8">
        <text>a 2'-deoxycytidine in DNA + S-adenosyl-L-methionine = an N(4)-methyl-2'-deoxycytidine in DNA + S-adenosyl-L-homocysteine + H(+)</text>
        <dbReference type="Rhea" id="RHEA:16857"/>
        <dbReference type="Rhea" id="RHEA-COMP:11369"/>
        <dbReference type="Rhea" id="RHEA-COMP:13674"/>
        <dbReference type="ChEBI" id="CHEBI:15378"/>
        <dbReference type="ChEBI" id="CHEBI:57856"/>
        <dbReference type="ChEBI" id="CHEBI:59789"/>
        <dbReference type="ChEBI" id="CHEBI:85452"/>
        <dbReference type="ChEBI" id="CHEBI:137933"/>
        <dbReference type="EC" id="2.1.1.113"/>
    </reaction>
</comment>
<keyword evidence="3 10" id="KW-0489">Methyltransferase</keyword>
<dbReference type="EC" id="2.1.1.113" evidence="2"/>
<comment type="similarity">
    <text evidence="1">Belongs to the N(4)/N(6)-methyltransferase family. N(4) subfamily.</text>
</comment>
<keyword evidence="6" id="KW-0680">Restriction system</keyword>
<dbReference type="Gene3D" id="3.40.50.150">
    <property type="entry name" value="Vaccinia Virus protein VP39"/>
    <property type="match status" value="1"/>
</dbReference>
<dbReference type="InterPro" id="IPR029063">
    <property type="entry name" value="SAM-dependent_MTases_sf"/>
</dbReference>
<sequence length="403" mass="47603">MQTSIDDFLGVKYRFVLFRNLVKLRTNYATHDLYPYPAKFIPNVVRYFIEAYTKPGETLFDPFAGSGTVAIEAEITGRNYILWDLNPIIEILVKAETWKDEVSEKIFEIDFNYSKNFIPKWKNLGYWHPKEFIDQLAKLWAYYHDHPNPLVAIPLFKITKYFSYAELEFPKLYKSKVAIERVNELLKSNWKEIMRDMYWKEVEKVIRKVKEFQSLCKCVSSGKVYGGIDVMSESPPNVDAVITSPPYLQAQEYIRTFKIELYWLGYDDNKIKELSRKEIPYNKPPNVEIRSKTFKEYLDKIKEFGNKSVIDIYVTYFRSLAYFFGKVNARTLGIFVGPVKVRTLRVPIDEILKEHLESLGWKHEATFIDKIVSRRIKEVEKNPATKLEDERTPTEHLLIMKKE</sequence>
<dbReference type="Pfam" id="PF01555">
    <property type="entry name" value="N6_N4_Mtase"/>
    <property type="match status" value="1"/>
</dbReference>
<protein>
    <recommendedName>
        <fullName evidence="2">site-specific DNA-methyltransferase (cytosine-N(4)-specific)</fullName>
        <ecNumber evidence="2">2.1.1.113</ecNumber>
    </recommendedName>
</protein>
<reference evidence="10" key="2">
    <citation type="submission" date="2017-05" db="EMBL/GenBank/DDBJ databases">
        <authorList>
            <person name="Song R."/>
            <person name="Chenine A.L."/>
            <person name="Ruprecht R.M."/>
        </authorList>
    </citation>
    <scope>NUCLEOTIDE SEQUENCE</scope>
    <source>
        <strain evidence="10">SCGC AB-777_F03</strain>
    </source>
</reference>
<feature type="domain" description="DNA methylase N-4/N-6" evidence="9">
    <location>
        <begin position="34"/>
        <end position="87"/>
    </location>
</feature>
<gene>
    <name evidence="10" type="ORF">DDW03_02100</name>
</gene>
<evidence type="ECO:0000259" key="9">
    <source>
        <dbReference type="Pfam" id="PF01555"/>
    </source>
</evidence>
<name>A0A2T9WKZ7_NANST</name>
<dbReference type="GO" id="GO:0009307">
    <property type="term" value="P:DNA restriction-modification system"/>
    <property type="evidence" value="ECO:0007669"/>
    <property type="project" value="UniProtKB-KW"/>
</dbReference>
<dbReference type="EMBL" id="QEFP01000009">
    <property type="protein sequence ID" value="PVU68499.1"/>
    <property type="molecule type" value="Genomic_DNA"/>
</dbReference>
<evidence type="ECO:0000256" key="8">
    <source>
        <dbReference type="ARBA" id="ARBA00049120"/>
    </source>
</evidence>